<dbReference type="KEGG" id="ipo:Ilyop_0905"/>
<evidence type="ECO:0000313" key="2">
    <source>
        <dbReference type="EMBL" id="ADO82690.1"/>
    </source>
</evidence>
<organism evidence="2 3">
    <name type="scientific">Ilyobacter polytropus (strain ATCC 51220 / DSM 2926 / LMG 16218 / CuHBu1)</name>
    <dbReference type="NCBI Taxonomy" id="572544"/>
    <lineage>
        <taxon>Bacteria</taxon>
        <taxon>Fusobacteriati</taxon>
        <taxon>Fusobacteriota</taxon>
        <taxon>Fusobacteriia</taxon>
        <taxon>Fusobacteriales</taxon>
        <taxon>Fusobacteriaceae</taxon>
        <taxon>Ilyobacter</taxon>
    </lineage>
</organism>
<dbReference type="HOGENOM" id="CLU_844068_0_0_0"/>
<reference evidence="2 3" key="1">
    <citation type="journal article" date="2010" name="Stand. Genomic Sci.">
        <title>Complete genome sequence of Ilyobacter polytropus type strain (CuHbu1).</title>
        <authorList>
            <person name="Sikorski J."/>
            <person name="Chertkov O."/>
            <person name="Lapidus A."/>
            <person name="Nolan M."/>
            <person name="Lucas S."/>
            <person name="Del Rio T.G."/>
            <person name="Tice H."/>
            <person name="Cheng J.F."/>
            <person name="Tapia R."/>
            <person name="Han C."/>
            <person name="Goodwin L."/>
            <person name="Pitluck S."/>
            <person name="Liolios K."/>
            <person name="Ivanova N."/>
            <person name="Mavromatis K."/>
            <person name="Mikhailova N."/>
            <person name="Pati A."/>
            <person name="Chen A."/>
            <person name="Palaniappan K."/>
            <person name="Land M."/>
            <person name="Hauser L."/>
            <person name="Chang Y.J."/>
            <person name="Jeffries C.D."/>
            <person name="Brambilla E."/>
            <person name="Yasawong M."/>
            <person name="Rohde M."/>
            <person name="Pukall R."/>
            <person name="Spring S."/>
            <person name="Goker M."/>
            <person name="Woyke T."/>
            <person name="Bristow J."/>
            <person name="Eisen J.A."/>
            <person name="Markowitz V."/>
            <person name="Hugenholtz P."/>
            <person name="Kyrpides N.C."/>
            <person name="Klenk H.P."/>
        </authorList>
    </citation>
    <scope>NUCLEOTIDE SEQUENCE [LARGE SCALE GENOMIC DNA]</scope>
    <source>
        <strain evidence="3">ATCC 51220 / DSM 2926 / LMG 16218 / CuHBu1</strain>
    </source>
</reference>
<sequence>MLDKEKAALILKKERTNQGLKQEFVIEDLKEKLGGKGISLKTLQRMEKGSPDVSEEKYIEMLHYYDIPHTEEGVKTLYEDNDFYNLLKEEGILEAAIEIDEKLSVQALKLIRELLNDLLMEAQNYEEPYLGEVQQVEKHITLIDMKIRASELQGKFLENNIILFFNKRDSYRIVESYSNKEPLKLEGISERELYFFKKDSPRVKQTKTGVNYITVENYNYKSFFKERERISKKYKFNSVDDLLMTFPNLRIKSEESITKEKGTEGIKKKEIEQQKMNVFKEIFKNFYYENERQKHHHDIFFIGEDPDAEENKYSCPEDWEEDFYRWYKK</sequence>
<dbReference type="CDD" id="cd00093">
    <property type="entry name" value="HTH_XRE"/>
    <property type="match status" value="1"/>
</dbReference>
<name>E3H8C3_ILYPC</name>
<proteinExistence type="predicted"/>
<keyword evidence="3" id="KW-1185">Reference proteome</keyword>
<dbReference type="RefSeq" id="WP_013387359.1">
    <property type="nucleotide sequence ID" value="NC_014632.1"/>
</dbReference>
<dbReference type="InterPro" id="IPR001387">
    <property type="entry name" value="Cro/C1-type_HTH"/>
</dbReference>
<evidence type="ECO:0000259" key="1">
    <source>
        <dbReference type="Pfam" id="PF01381"/>
    </source>
</evidence>
<gene>
    <name evidence="2" type="ordered locus">Ilyop_0905</name>
</gene>
<accession>E3H8C3</accession>
<dbReference type="Proteomes" id="UP000006875">
    <property type="component" value="Chromosome"/>
</dbReference>
<dbReference type="Pfam" id="PF01381">
    <property type="entry name" value="HTH_3"/>
    <property type="match status" value="1"/>
</dbReference>
<dbReference type="EMBL" id="CP002281">
    <property type="protein sequence ID" value="ADO82690.1"/>
    <property type="molecule type" value="Genomic_DNA"/>
</dbReference>
<feature type="domain" description="HTH cro/C1-type" evidence="1">
    <location>
        <begin position="11"/>
        <end position="71"/>
    </location>
</feature>
<protein>
    <recommendedName>
        <fullName evidence="1">HTH cro/C1-type domain-containing protein</fullName>
    </recommendedName>
</protein>
<evidence type="ECO:0000313" key="3">
    <source>
        <dbReference type="Proteomes" id="UP000006875"/>
    </source>
</evidence>
<dbReference type="AlphaFoldDB" id="E3H8C3"/>